<accession>A0A2M9CQN2</accession>
<gene>
    <name evidence="1" type="ORF">CLV28_1693</name>
</gene>
<evidence type="ECO:0000313" key="2">
    <source>
        <dbReference type="Proteomes" id="UP000231693"/>
    </source>
</evidence>
<keyword evidence="2" id="KW-1185">Reference proteome</keyword>
<dbReference type="OrthoDB" id="5052909at2"/>
<organism evidence="1 2">
    <name type="scientific">Sediminihabitans luteus</name>
    <dbReference type="NCBI Taxonomy" id="1138585"/>
    <lineage>
        <taxon>Bacteria</taxon>
        <taxon>Bacillati</taxon>
        <taxon>Actinomycetota</taxon>
        <taxon>Actinomycetes</taxon>
        <taxon>Micrococcales</taxon>
        <taxon>Cellulomonadaceae</taxon>
        <taxon>Sediminihabitans</taxon>
    </lineage>
</organism>
<protein>
    <recommendedName>
        <fullName evidence="3">Polysaccharide pyruvyl transferase</fullName>
    </recommendedName>
</protein>
<dbReference type="RefSeq" id="WP_100422837.1">
    <property type="nucleotide sequence ID" value="NZ_BOOX01000006.1"/>
</dbReference>
<dbReference type="Proteomes" id="UP000231693">
    <property type="component" value="Unassembled WGS sequence"/>
</dbReference>
<sequence>MKRALWITCGTRGNAGDALLHEVTPRLFDGLVDLDFRAVSEPAYLRRGDTPTDNVVIGPGGLFVQTNSSRHLHAKLAKQWDRFESKKFFLWSTGVLEQPSDAELPAVRRVTARAPRIVVRATKEAELVRSIGPVTSPEWAPCASLFTDRLLDVPDRTRDVVVLNLDSFLFTPDNAADHPLRRFVDHARAHGLDVRSMVNAAGDFNRYQLDIAPPIEIDARPFADALDDTLDGKAFHQTYNAALADHPSFGARYTDCRFAFGKRLHGWLPFLAFDKPAAFVGMAARRGMPRDYFGSDEFLCAVPRRTGMSRQQLETMADAMIEKLTYFIDHEDTLTKQIAERREELWQQLTRQAAGFADALA</sequence>
<name>A0A2M9CQN2_9CELL</name>
<evidence type="ECO:0000313" key="1">
    <source>
        <dbReference type="EMBL" id="PJJ74199.1"/>
    </source>
</evidence>
<reference evidence="1 2" key="1">
    <citation type="submission" date="2017-11" db="EMBL/GenBank/DDBJ databases">
        <title>Genomic Encyclopedia of Archaeal and Bacterial Type Strains, Phase II (KMG-II): From Individual Species to Whole Genera.</title>
        <authorList>
            <person name="Goeker M."/>
        </authorList>
    </citation>
    <scope>NUCLEOTIDE SEQUENCE [LARGE SCALE GENOMIC DNA]</scope>
    <source>
        <strain evidence="1 2">DSM 25478</strain>
    </source>
</reference>
<proteinExistence type="predicted"/>
<comment type="caution">
    <text evidence="1">The sequence shown here is derived from an EMBL/GenBank/DDBJ whole genome shotgun (WGS) entry which is preliminary data.</text>
</comment>
<evidence type="ECO:0008006" key="3">
    <source>
        <dbReference type="Google" id="ProtNLM"/>
    </source>
</evidence>
<dbReference type="AlphaFoldDB" id="A0A2M9CQN2"/>
<dbReference type="EMBL" id="PGFE01000002">
    <property type="protein sequence ID" value="PJJ74199.1"/>
    <property type="molecule type" value="Genomic_DNA"/>
</dbReference>